<evidence type="ECO:0000313" key="1">
    <source>
        <dbReference type="EMBL" id="KAJ9073011.1"/>
    </source>
</evidence>
<dbReference type="EMBL" id="QTSX02002941">
    <property type="protein sequence ID" value="KAJ9073011.1"/>
    <property type="molecule type" value="Genomic_DNA"/>
</dbReference>
<accession>A0ACC2TEW8</accession>
<protein>
    <submittedName>
        <fullName evidence="1">Thioredoxin trx1</fullName>
    </submittedName>
</protein>
<comment type="caution">
    <text evidence="1">The sequence shown here is derived from an EMBL/GenBank/DDBJ whole genome shotgun (WGS) entry which is preliminary data.</text>
</comment>
<keyword evidence="2" id="KW-1185">Reference proteome</keyword>
<dbReference type="Proteomes" id="UP001165960">
    <property type="component" value="Unassembled WGS sequence"/>
</dbReference>
<name>A0ACC2TEW8_9FUNG</name>
<organism evidence="1 2">
    <name type="scientific">Entomophthora muscae</name>
    <dbReference type="NCBI Taxonomy" id="34485"/>
    <lineage>
        <taxon>Eukaryota</taxon>
        <taxon>Fungi</taxon>
        <taxon>Fungi incertae sedis</taxon>
        <taxon>Zoopagomycota</taxon>
        <taxon>Entomophthoromycotina</taxon>
        <taxon>Entomophthoromycetes</taxon>
        <taxon>Entomophthorales</taxon>
        <taxon>Entomophthoraceae</taxon>
        <taxon>Entomophthora</taxon>
    </lineage>
</organism>
<sequence length="103" mass="11394">MVKEIKTVEEFHELIKCGKLVICDFHAQWCGPCKTVAPKFAELAAENPDVEFCKIDVDVVPKAAEYAKVKAMPTFTCYKAGEELKQIVGANIAGIKKVIEAHK</sequence>
<proteinExistence type="predicted"/>
<evidence type="ECO:0000313" key="2">
    <source>
        <dbReference type="Proteomes" id="UP001165960"/>
    </source>
</evidence>
<gene>
    <name evidence="1" type="primary">TRX1_3</name>
    <name evidence="1" type="ORF">DSO57_1021084</name>
</gene>
<reference evidence="1" key="1">
    <citation type="submission" date="2022-04" db="EMBL/GenBank/DDBJ databases">
        <title>Genome of the entomopathogenic fungus Entomophthora muscae.</title>
        <authorList>
            <person name="Elya C."/>
            <person name="Lovett B.R."/>
            <person name="Lee E."/>
            <person name="Macias A.M."/>
            <person name="Hajek A.E."/>
            <person name="De Bivort B.L."/>
            <person name="Kasson M.T."/>
            <person name="De Fine Licht H.H."/>
            <person name="Stajich J.E."/>
        </authorList>
    </citation>
    <scope>NUCLEOTIDE SEQUENCE</scope>
    <source>
        <strain evidence="1">Berkeley</strain>
    </source>
</reference>